<dbReference type="Gene3D" id="1.10.357.140">
    <property type="entry name" value="UbiA prenyltransferase"/>
    <property type="match status" value="1"/>
</dbReference>
<gene>
    <name evidence="6" type="ORF">A0H81_02458</name>
</gene>
<keyword evidence="7" id="KW-1185">Reference proteome</keyword>
<comment type="subcellular location">
    <subcellularLocation>
        <location evidence="1">Membrane</location>
        <topology evidence="1">Multi-pass membrane protein</topology>
    </subcellularLocation>
</comment>
<reference evidence="6 7" key="1">
    <citation type="submission" date="2016-03" db="EMBL/GenBank/DDBJ databases">
        <title>Whole genome sequencing of Grifola frondosa 9006-11.</title>
        <authorList>
            <person name="Min B."/>
            <person name="Park H."/>
            <person name="Kim J.-G."/>
            <person name="Cho H."/>
            <person name="Oh Y.-L."/>
            <person name="Kong W.-S."/>
            <person name="Choi I.-G."/>
        </authorList>
    </citation>
    <scope>NUCLEOTIDE SEQUENCE [LARGE SCALE GENOMIC DNA]</scope>
    <source>
        <strain evidence="6 7">9006-11</strain>
    </source>
</reference>
<keyword evidence="3 5" id="KW-1133">Transmembrane helix</keyword>
<organism evidence="6 7">
    <name type="scientific">Grifola frondosa</name>
    <name type="common">Maitake</name>
    <name type="synonym">Polyporus frondosus</name>
    <dbReference type="NCBI Taxonomy" id="5627"/>
    <lineage>
        <taxon>Eukaryota</taxon>
        <taxon>Fungi</taxon>
        <taxon>Dikarya</taxon>
        <taxon>Basidiomycota</taxon>
        <taxon>Agaricomycotina</taxon>
        <taxon>Agaricomycetes</taxon>
        <taxon>Polyporales</taxon>
        <taxon>Grifolaceae</taxon>
        <taxon>Grifola</taxon>
    </lineage>
</organism>
<evidence type="ECO:0000256" key="1">
    <source>
        <dbReference type="ARBA" id="ARBA00004141"/>
    </source>
</evidence>
<evidence type="ECO:0000256" key="3">
    <source>
        <dbReference type="ARBA" id="ARBA00022989"/>
    </source>
</evidence>
<dbReference type="PANTHER" id="PTHR42723:SF1">
    <property type="entry name" value="CHLOROPHYLL SYNTHASE, CHLOROPLASTIC"/>
    <property type="match status" value="1"/>
</dbReference>
<dbReference type="STRING" id="5627.A0A1C7MMF7"/>
<dbReference type="InterPro" id="IPR050475">
    <property type="entry name" value="Prenyltransferase_related"/>
</dbReference>
<dbReference type="GO" id="GO:0016020">
    <property type="term" value="C:membrane"/>
    <property type="evidence" value="ECO:0007669"/>
    <property type="project" value="UniProtKB-SubCell"/>
</dbReference>
<dbReference type="InterPro" id="IPR000537">
    <property type="entry name" value="UbiA_prenyltransferase"/>
</dbReference>
<protein>
    <submittedName>
        <fullName evidence="6">Digeranylgeranylglyceryl phosphate synthase</fullName>
    </submittedName>
</protein>
<dbReference type="Proteomes" id="UP000092993">
    <property type="component" value="Unassembled WGS sequence"/>
</dbReference>
<dbReference type="PANTHER" id="PTHR42723">
    <property type="entry name" value="CHLOROPHYLL SYNTHASE"/>
    <property type="match status" value="1"/>
</dbReference>
<feature type="transmembrane region" description="Helical" evidence="5">
    <location>
        <begin position="119"/>
        <end position="136"/>
    </location>
</feature>
<dbReference type="OMA" id="MEKHLEM"/>
<keyword evidence="2 5" id="KW-0812">Transmembrane</keyword>
<feature type="transmembrane region" description="Helical" evidence="5">
    <location>
        <begin position="255"/>
        <end position="285"/>
    </location>
</feature>
<evidence type="ECO:0000256" key="4">
    <source>
        <dbReference type="ARBA" id="ARBA00023136"/>
    </source>
</evidence>
<accession>A0A1C7MMF7</accession>
<evidence type="ECO:0000256" key="5">
    <source>
        <dbReference type="SAM" id="Phobius"/>
    </source>
</evidence>
<dbReference type="CDD" id="cd13965">
    <property type="entry name" value="PT_UbiA_3"/>
    <property type="match status" value="1"/>
</dbReference>
<dbReference type="OrthoDB" id="434972at2759"/>
<dbReference type="Pfam" id="PF01040">
    <property type="entry name" value="UbiA"/>
    <property type="match status" value="1"/>
</dbReference>
<proteinExistence type="predicted"/>
<evidence type="ECO:0000313" key="7">
    <source>
        <dbReference type="Proteomes" id="UP000092993"/>
    </source>
</evidence>
<feature type="transmembrane region" description="Helical" evidence="5">
    <location>
        <begin position="222"/>
        <end position="243"/>
    </location>
</feature>
<dbReference type="GO" id="GO:0016765">
    <property type="term" value="F:transferase activity, transferring alkyl or aryl (other than methyl) groups"/>
    <property type="evidence" value="ECO:0007669"/>
    <property type="project" value="InterPro"/>
</dbReference>
<dbReference type="EMBL" id="LUGG01000002">
    <property type="protein sequence ID" value="OBZ77606.1"/>
    <property type="molecule type" value="Genomic_DNA"/>
</dbReference>
<dbReference type="InterPro" id="IPR044878">
    <property type="entry name" value="UbiA_sf"/>
</dbReference>
<comment type="caution">
    <text evidence="6">The sequence shown here is derived from an EMBL/GenBank/DDBJ whole genome shotgun (WGS) entry which is preliminary data.</text>
</comment>
<evidence type="ECO:0000313" key="6">
    <source>
        <dbReference type="EMBL" id="OBZ77606.1"/>
    </source>
</evidence>
<name>A0A1C7MMF7_GRIFR</name>
<keyword evidence="4 5" id="KW-0472">Membrane</keyword>
<dbReference type="AlphaFoldDB" id="A0A1C7MMF7"/>
<evidence type="ECO:0000256" key="2">
    <source>
        <dbReference type="ARBA" id="ARBA00022692"/>
    </source>
</evidence>
<sequence length="294" mass="32797">MSVASLCSVPSAIVQHAYTLFLFTKSDIKTTVIPITFLALASAPHLDPTHILQTAFWIWFHVLQFDVSNQTLNPEEDEQNKQDRPLPAKRLSLRTALILRWCLVPLCWALSLWYSLETLYASIALVAFTILYNECATHAGHWLVRNTVNAAGFASFEVGATLVASKDPAYLDLTAILSVCISAGIFATTIQAQDFKDVHGDRAIGRHTLPIVFPAIARHTILVDWVTAFVFVTLALFVSYRFLTFKTVPEDQVSFIGIMFGCHLLTLCPVIIEFTMFDLAAFPFVPIRGNVQMM</sequence>